<keyword evidence="2 8" id="KW-0560">Oxidoreductase</keyword>
<evidence type="ECO:0000256" key="9">
    <source>
        <dbReference type="RuleBase" id="RU361243"/>
    </source>
</evidence>
<dbReference type="Proteomes" id="UP000750522">
    <property type="component" value="Unassembled WGS sequence"/>
</dbReference>
<dbReference type="Pfam" id="PF01210">
    <property type="entry name" value="NAD_Gly3P_dh_N"/>
    <property type="match status" value="1"/>
</dbReference>
<dbReference type="SUPFAM" id="SSF51735">
    <property type="entry name" value="NAD(P)-binding Rossmann-fold domains"/>
    <property type="match status" value="1"/>
</dbReference>
<feature type="binding site" evidence="7">
    <location>
        <position position="288"/>
    </location>
    <ligand>
        <name>NAD(+)</name>
        <dbReference type="ChEBI" id="CHEBI:57540"/>
    </ligand>
</feature>
<feature type="binding site" evidence="7">
    <location>
        <position position="164"/>
    </location>
    <ligand>
        <name>NAD(+)</name>
        <dbReference type="ChEBI" id="CHEBI:57540"/>
    </ligand>
</feature>
<dbReference type="EMBL" id="CCBN010000003">
    <property type="protein sequence ID" value="CDO52755.1"/>
    <property type="molecule type" value="Genomic_DNA"/>
</dbReference>
<dbReference type="PANTHER" id="PTHR11728:SF8">
    <property type="entry name" value="GLYCEROL-3-PHOSPHATE DEHYDROGENASE [NAD(+)]-RELATED"/>
    <property type="match status" value="1"/>
</dbReference>
<feature type="domain" description="Glycerol-3-phosphate dehydrogenase NAD-dependent N-terminal" evidence="10">
    <location>
        <begin position="15"/>
        <end position="180"/>
    </location>
</feature>
<feature type="binding site" evidence="7">
    <location>
        <begin position="20"/>
        <end position="25"/>
    </location>
    <ligand>
        <name>NAD(+)</name>
        <dbReference type="ChEBI" id="CHEBI:57540"/>
    </ligand>
</feature>
<dbReference type="InterPro" id="IPR013328">
    <property type="entry name" value="6PGD_dom2"/>
</dbReference>
<reference evidence="13" key="2">
    <citation type="journal article" date="2020" name="Front. Microbiol.">
        <title>Phenotypic and Genetic Characterization of the Cheese Ripening Yeast Geotrichum candidum.</title>
        <authorList>
            <person name="Perkins V."/>
            <person name="Vignola S."/>
            <person name="Lessard M.H."/>
            <person name="Plante P.L."/>
            <person name="Corbeil J."/>
            <person name="Dugat-Bony E."/>
            <person name="Frenette M."/>
            <person name="Labrie S."/>
        </authorList>
    </citation>
    <scope>NUCLEOTIDE SEQUENCE</scope>
    <source>
        <strain evidence="13">LMA-70</strain>
    </source>
</reference>
<feature type="binding site" evidence="6">
    <location>
        <begin position="288"/>
        <end position="289"/>
    </location>
    <ligand>
        <name>substrate</name>
    </ligand>
</feature>
<evidence type="ECO:0000256" key="8">
    <source>
        <dbReference type="RuleBase" id="RU000437"/>
    </source>
</evidence>
<dbReference type="FunFam" id="3.40.50.720:FF:000365">
    <property type="entry name" value="Glycerol-3-phosphate dehydrogenase [NAD(+)]"/>
    <property type="match status" value="1"/>
</dbReference>
<dbReference type="EC" id="1.1.1.8" evidence="9"/>
<dbReference type="InterPro" id="IPR011128">
    <property type="entry name" value="G3P_DH_NAD-dep_N"/>
</dbReference>
<dbReference type="GO" id="GO:0005975">
    <property type="term" value="P:carbohydrate metabolic process"/>
    <property type="evidence" value="ECO:0007669"/>
    <property type="project" value="InterPro"/>
</dbReference>
<feature type="binding site" evidence="7">
    <location>
        <position position="108"/>
    </location>
    <ligand>
        <name>NAD(+)</name>
        <dbReference type="ChEBI" id="CHEBI:57540"/>
    </ligand>
</feature>
<evidence type="ECO:0000256" key="6">
    <source>
        <dbReference type="PIRSR" id="PIRSR000114-2"/>
    </source>
</evidence>
<reference evidence="13" key="3">
    <citation type="submission" date="2020-01" db="EMBL/GenBank/DDBJ databases">
        <authorList>
            <person name="Perkins V."/>
            <person name="Lessard M.-H."/>
            <person name="Dugat-Bony E."/>
            <person name="Frenette M."/>
            <person name="Labrie S."/>
        </authorList>
    </citation>
    <scope>NUCLEOTIDE SEQUENCE</scope>
    <source>
        <strain evidence="13">LMA-70</strain>
    </source>
</reference>
<dbReference type="Proteomes" id="UP000242525">
    <property type="component" value="Unassembled WGS sequence"/>
</dbReference>
<dbReference type="Pfam" id="PF07479">
    <property type="entry name" value="NAD_Gly3P_dh_C"/>
    <property type="match status" value="1"/>
</dbReference>
<name>A0A0J9X7I2_GEOCN</name>
<dbReference type="PIRSF" id="PIRSF000114">
    <property type="entry name" value="Glycerol-3-P_dh"/>
    <property type="match status" value="1"/>
</dbReference>
<dbReference type="InterPro" id="IPR006109">
    <property type="entry name" value="G3P_DH_NAD-dep_C"/>
</dbReference>
<dbReference type="InterPro" id="IPR008927">
    <property type="entry name" value="6-PGluconate_DH-like_C_sf"/>
</dbReference>
<evidence type="ECO:0000256" key="7">
    <source>
        <dbReference type="PIRSR" id="PIRSR000114-3"/>
    </source>
</evidence>
<dbReference type="Gene3D" id="3.40.50.720">
    <property type="entry name" value="NAD(P)-binding Rossmann-like Domain"/>
    <property type="match status" value="1"/>
</dbReference>
<dbReference type="PRINTS" id="PR00077">
    <property type="entry name" value="GPDHDRGNASE"/>
</dbReference>
<evidence type="ECO:0000256" key="4">
    <source>
        <dbReference type="ARBA" id="ARBA00048683"/>
    </source>
</evidence>
<comment type="similarity">
    <text evidence="1 8">Belongs to the NAD-dependent glycerol-3-phosphate dehydrogenase family.</text>
</comment>
<dbReference type="PROSITE" id="PS00957">
    <property type="entry name" value="NAD_G3PDH"/>
    <property type="match status" value="1"/>
</dbReference>
<dbReference type="SUPFAM" id="SSF48179">
    <property type="entry name" value="6-phosphogluconate dehydrogenase C-terminal domain-like"/>
    <property type="match status" value="1"/>
</dbReference>
<dbReference type="AlphaFoldDB" id="A0A0J9X7I2"/>
<feature type="active site" description="Proton acceptor" evidence="5">
    <location>
        <position position="223"/>
    </location>
</feature>
<evidence type="ECO:0000256" key="2">
    <source>
        <dbReference type="ARBA" id="ARBA00023002"/>
    </source>
</evidence>
<comment type="catalytic activity">
    <reaction evidence="4 9">
        <text>sn-glycerol 3-phosphate + NAD(+) = dihydroxyacetone phosphate + NADH + H(+)</text>
        <dbReference type="Rhea" id="RHEA:11092"/>
        <dbReference type="ChEBI" id="CHEBI:15378"/>
        <dbReference type="ChEBI" id="CHEBI:57540"/>
        <dbReference type="ChEBI" id="CHEBI:57597"/>
        <dbReference type="ChEBI" id="CHEBI:57642"/>
        <dbReference type="ChEBI" id="CHEBI:57945"/>
        <dbReference type="EC" id="1.1.1.8"/>
    </reaction>
</comment>
<evidence type="ECO:0000256" key="1">
    <source>
        <dbReference type="ARBA" id="ARBA00011009"/>
    </source>
</evidence>
<dbReference type="STRING" id="1173061.A0A0J9X7I2"/>
<dbReference type="GO" id="GO:0005829">
    <property type="term" value="C:cytosol"/>
    <property type="evidence" value="ECO:0007669"/>
    <property type="project" value="TreeGrafter"/>
</dbReference>
<dbReference type="GO" id="GO:0051287">
    <property type="term" value="F:NAD binding"/>
    <property type="evidence" value="ECO:0007669"/>
    <property type="project" value="UniProtKB-UniRule"/>
</dbReference>
<proteinExistence type="inferred from homology"/>
<comment type="caution">
    <text evidence="12">The sequence shown here is derived from an EMBL/GenBank/DDBJ whole genome shotgun (WGS) entry which is preliminary data.</text>
</comment>
<evidence type="ECO:0000259" key="11">
    <source>
        <dbReference type="Pfam" id="PF07479"/>
    </source>
</evidence>
<gene>
    <name evidence="12" type="ORF">BN980_GECA03s07193g</name>
    <name evidence="13" type="ORF">DV451_002967</name>
</gene>
<dbReference type="InterPro" id="IPR017751">
    <property type="entry name" value="G3P_DH_NAD-dep_euk"/>
</dbReference>
<dbReference type="EMBL" id="QQZK01000059">
    <property type="protein sequence ID" value="KAF5099434.1"/>
    <property type="molecule type" value="Genomic_DNA"/>
</dbReference>
<dbReference type="GO" id="GO:0005634">
    <property type="term" value="C:nucleus"/>
    <property type="evidence" value="ECO:0007669"/>
    <property type="project" value="TreeGrafter"/>
</dbReference>
<feature type="binding site" evidence="7">
    <location>
        <position position="317"/>
    </location>
    <ligand>
        <name>NAD(+)</name>
        <dbReference type="ChEBI" id="CHEBI:57540"/>
    </ligand>
</feature>
<sequence length="369" mass="40671">MSLGTALKTSVKPFKITVIGSGNWGTTIAKIVSENTVRHPTLFEPRVNMWVHEEMIEGRKLTEIINENHENVKYLPGIKLPENLRAVPDLVEAVKNSNLLVFNIPHQFLRNICKQLEGHVPKTVRAISCLKGIDVSASGCLTLAEYITQTLGIHCGALSGANLAPEIAEEKFSETTVAYRLPEDFKAGSDVDQAMLFKLFHRPYFHVNVIDDVTGICLAGALKNVVAIAAGLVDGKGWGDNAKAAIMRRGLLEMVSFARTFFSDCNPKTFTEESAGVADLITSCAGGRNHRIGREFARTGKPMRQLEAELLNGQSAQGIITAREVYEFLEAKNALKDFPLLIATYNIVYNGLEVDELPQLLEKIEKKTY</sequence>
<reference evidence="12 14" key="1">
    <citation type="submission" date="2014-03" db="EMBL/GenBank/DDBJ databases">
        <authorList>
            <person name="Casaregola S."/>
        </authorList>
    </citation>
    <scope>NUCLEOTIDE SEQUENCE [LARGE SCALE GENOMIC DNA]</scope>
    <source>
        <strain evidence="12 14">CLIB 918</strain>
    </source>
</reference>
<keyword evidence="3 7" id="KW-0520">NAD</keyword>
<accession>A0A0J9X7I2</accession>
<dbReference type="NCBIfam" id="TIGR03376">
    <property type="entry name" value="glycerol3P_DH"/>
    <property type="match status" value="1"/>
</dbReference>
<evidence type="ECO:0000313" key="12">
    <source>
        <dbReference type="EMBL" id="CDO52755.1"/>
    </source>
</evidence>
<dbReference type="InterPro" id="IPR006168">
    <property type="entry name" value="G3P_DH_NAD-dep"/>
</dbReference>
<evidence type="ECO:0000259" key="10">
    <source>
        <dbReference type="Pfam" id="PF01210"/>
    </source>
</evidence>
<protein>
    <recommendedName>
        <fullName evidence="9">Glycerol-3-phosphate dehydrogenase [NAD(+)]</fullName>
        <ecNumber evidence="9">1.1.1.8</ecNumber>
    </recommendedName>
</protein>
<dbReference type="GO" id="GO:0141152">
    <property type="term" value="F:glycerol-3-phosphate dehydrogenase (NAD+) activity"/>
    <property type="evidence" value="ECO:0007669"/>
    <property type="project" value="UniProtKB-UniRule"/>
</dbReference>
<evidence type="ECO:0000256" key="5">
    <source>
        <dbReference type="PIRSR" id="PIRSR000114-1"/>
    </source>
</evidence>
<organism evidence="12 14">
    <name type="scientific">Geotrichum candidum</name>
    <name type="common">Oospora lactis</name>
    <name type="synonym">Dipodascus geotrichum</name>
    <dbReference type="NCBI Taxonomy" id="1173061"/>
    <lineage>
        <taxon>Eukaryota</taxon>
        <taxon>Fungi</taxon>
        <taxon>Dikarya</taxon>
        <taxon>Ascomycota</taxon>
        <taxon>Saccharomycotina</taxon>
        <taxon>Dipodascomycetes</taxon>
        <taxon>Dipodascales</taxon>
        <taxon>Dipodascaceae</taxon>
        <taxon>Geotrichum</taxon>
    </lineage>
</organism>
<dbReference type="PANTHER" id="PTHR11728">
    <property type="entry name" value="GLYCEROL-3-PHOSPHATE DEHYDROGENASE"/>
    <property type="match status" value="1"/>
</dbReference>
<dbReference type="InterPro" id="IPR036291">
    <property type="entry name" value="NAD(P)-bd_dom_sf"/>
</dbReference>
<evidence type="ECO:0000313" key="13">
    <source>
        <dbReference type="EMBL" id="KAF5099434.1"/>
    </source>
</evidence>
<evidence type="ECO:0000256" key="3">
    <source>
        <dbReference type="ARBA" id="ARBA00023027"/>
    </source>
</evidence>
<feature type="binding site" evidence="6">
    <location>
        <position position="131"/>
    </location>
    <ligand>
        <name>substrate</name>
    </ligand>
</feature>
<keyword evidence="14" id="KW-1185">Reference proteome</keyword>
<dbReference type="GO" id="GO:0046168">
    <property type="term" value="P:glycerol-3-phosphate catabolic process"/>
    <property type="evidence" value="ECO:0007669"/>
    <property type="project" value="UniProtKB-UniRule"/>
</dbReference>
<feature type="domain" description="Glycerol-3-phosphate dehydrogenase NAD-dependent C-terminal" evidence="11">
    <location>
        <begin position="212"/>
        <end position="357"/>
    </location>
</feature>
<dbReference type="FunFam" id="1.10.1040.10:FF:000004">
    <property type="entry name" value="Glycerol-3-phosphate dehydrogenase [NAD(+)]"/>
    <property type="match status" value="1"/>
</dbReference>
<dbReference type="Gene3D" id="1.10.1040.10">
    <property type="entry name" value="N-(1-d-carboxylethyl)-l-norvaline Dehydrogenase, domain 2"/>
    <property type="match status" value="1"/>
</dbReference>
<evidence type="ECO:0000313" key="14">
    <source>
        <dbReference type="Proteomes" id="UP000242525"/>
    </source>
</evidence>
<dbReference type="OrthoDB" id="10263760at2759"/>
<dbReference type="GO" id="GO:0042803">
    <property type="term" value="F:protein homodimerization activity"/>
    <property type="evidence" value="ECO:0007669"/>
    <property type="project" value="InterPro"/>
</dbReference>